<dbReference type="PROSITE" id="PS00380">
    <property type="entry name" value="RHODANESE_1"/>
    <property type="match status" value="1"/>
</dbReference>
<gene>
    <name evidence="2" type="ORF">RM574_08395</name>
</gene>
<protein>
    <submittedName>
        <fullName evidence="2">Rhodanese-like domain-containing protein</fullName>
    </submittedName>
</protein>
<dbReference type="Gene3D" id="6.10.140.1340">
    <property type="match status" value="1"/>
</dbReference>
<dbReference type="Gene3D" id="3.40.250.10">
    <property type="entry name" value="Rhodanese-like domain"/>
    <property type="match status" value="1"/>
</dbReference>
<dbReference type="EMBL" id="JAVRER010000009">
    <property type="protein sequence ID" value="MDT0415509.1"/>
    <property type="molecule type" value="Genomic_DNA"/>
</dbReference>
<name>A0ABD5E2Y8_9ACTN</name>
<dbReference type="InterPro" id="IPR052367">
    <property type="entry name" value="Thiosulfate_ST/Rhodanese-like"/>
</dbReference>
<dbReference type="InterPro" id="IPR001763">
    <property type="entry name" value="Rhodanese-like_dom"/>
</dbReference>
<dbReference type="Pfam" id="PF00581">
    <property type="entry name" value="Rhodanese"/>
    <property type="match status" value="1"/>
</dbReference>
<dbReference type="InterPro" id="IPR036873">
    <property type="entry name" value="Rhodanese-like_dom_sf"/>
</dbReference>
<dbReference type="SUPFAM" id="SSF52821">
    <property type="entry name" value="Rhodanese/Cell cycle control phosphatase"/>
    <property type="match status" value="1"/>
</dbReference>
<dbReference type="Pfam" id="PF11127">
    <property type="entry name" value="YgaP-like_TM"/>
    <property type="match status" value="1"/>
</dbReference>
<dbReference type="InterPro" id="IPR001307">
    <property type="entry name" value="Thiosulphate_STrfase_CS"/>
</dbReference>
<dbReference type="PROSITE" id="PS50206">
    <property type="entry name" value="RHODANESE_3"/>
    <property type="match status" value="1"/>
</dbReference>
<dbReference type="CDD" id="cd00158">
    <property type="entry name" value="RHOD"/>
    <property type="match status" value="1"/>
</dbReference>
<reference evidence="3" key="1">
    <citation type="submission" date="2023-07" db="EMBL/GenBank/DDBJ databases">
        <title>30 novel species of actinomycetes from the DSMZ collection.</title>
        <authorList>
            <person name="Nouioui I."/>
        </authorList>
    </citation>
    <scope>NUCLEOTIDE SEQUENCE [LARGE SCALE GENOMIC DNA]</scope>
    <source>
        <strain evidence="3">DSM 41982</strain>
    </source>
</reference>
<dbReference type="SMART" id="SM00450">
    <property type="entry name" value="RHOD"/>
    <property type="match status" value="1"/>
</dbReference>
<proteinExistence type="predicted"/>
<dbReference type="PANTHER" id="PTHR45431:SF3">
    <property type="entry name" value="RHODANESE-LIKE DOMAIN-CONTAINING PROTEIN 15, CHLOROPLASTIC"/>
    <property type="match status" value="1"/>
</dbReference>
<dbReference type="AlphaFoldDB" id="A0ABD5E2Y8"/>
<dbReference type="RefSeq" id="WP_093854199.1">
    <property type="nucleotide sequence ID" value="NZ_JAVRER010000009.1"/>
</dbReference>
<evidence type="ECO:0000259" key="1">
    <source>
        <dbReference type="PROSITE" id="PS50206"/>
    </source>
</evidence>
<sequence length="188" mass="19341">MTTHLSPAEARARLKELTVVDVRSPGEFAAGHLPGAYNVPLDQLDRAVPVLRETTGDGDLLVVCAAGPRSEAARTRLAERGVGAAVLSGGTNAWSEEGGDLELSAGGGRTPWDMNRQVRFAAGSLVLLGLLAGRKAPKARLLAVGIAGGLVHSGVSGSCGMAAVLGKLPFNRPDDSAIDATIEALRDR</sequence>
<accession>A0ABD5E2Y8</accession>
<evidence type="ECO:0000313" key="2">
    <source>
        <dbReference type="EMBL" id="MDT0415509.1"/>
    </source>
</evidence>
<feature type="domain" description="Rhodanese" evidence="1">
    <location>
        <begin position="13"/>
        <end position="103"/>
    </location>
</feature>
<dbReference type="Proteomes" id="UP001183607">
    <property type="component" value="Unassembled WGS sequence"/>
</dbReference>
<comment type="caution">
    <text evidence="2">The sequence shown here is derived from an EMBL/GenBank/DDBJ whole genome shotgun (WGS) entry which is preliminary data.</text>
</comment>
<dbReference type="InterPro" id="IPR021309">
    <property type="entry name" value="YgaP-like_TM"/>
</dbReference>
<dbReference type="PANTHER" id="PTHR45431">
    <property type="entry name" value="RHODANESE-LIKE DOMAIN-CONTAINING PROTEIN 15, CHLOROPLASTIC"/>
    <property type="match status" value="1"/>
</dbReference>
<organism evidence="2 3">
    <name type="scientific">Streptomyces evansiae</name>
    <dbReference type="NCBI Taxonomy" id="3075535"/>
    <lineage>
        <taxon>Bacteria</taxon>
        <taxon>Bacillati</taxon>
        <taxon>Actinomycetota</taxon>
        <taxon>Actinomycetes</taxon>
        <taxon>Kitasatosporales</taxon>
        <taxon>Streptomycetaceae</taxon>
        <taxon>Streptomyces</taxon>
    </lineage>
</organism>
<evidence type="ECO:0000313" key="3">
    <source>
        <dbReference type="Proteomes" id="UP001183607"/>
    </source>
</evidence>